<dbReference type="GeneID" id="20345987"/>
<gene>
    <name evidence="2" type="primary">20345987</name>
    <name evidence="1" type="ORF">GGTG_05529</name>
</gene>
<reference evidence="1" key="2">
    <citation type="submission" date="2010-07" db="EMBL/GenBank/DDBJ databases">
        <authorList>
            <consortium name="The Broad Institute Genome Sequencing Platform"/>
            <consortium name="Broad Institute Genome Sequencing Center for Infectious Disease"/>
            <person name="Ma L.-J."/>
            <person name="Dead R."/>
            <person name="Young S."/>
            <person name="Zeng Q."/>
            <person name="Koehrsen M."/>
            <person name="Alvarado L."/>
            <person name="Berlin A."/>
            <person name="Chapman S.B."/>
            <person name="Chen Z."/>
            <person name="Freedman E."/>
            <person name="Gellesch M."/>
            <person name="Goldberg J."/>
            <person name="Griggs A."/>
            <person name="Gujja S."/>
            <person name="Heilman E.R."/>
            <person name="Heiman D."/>
            <person name="Hepburn T."/>
            <person name="Howarth C."/>
            <person name="Jen D."/>
            <person name="Larson L."/>
            <person name="Mehta T."/>
            <person name="Neiman D."/>
            <person name="Pearson M."/>
            <person name="Roberts A."/>
            <person name="Saif S."/>
            <person name="Shea T."/>
            <person name="Shenoy N."/>
            <person name="Sisk P."/>
            <person name="Stolte C."/>
            <person name="Sykes S."/>
            <person name="Walk T."/>
            <person name="White J."/>
            <person name="Yandava C."/>
            <person name="Haas B."/>
            <person name="Nusbaum C."/>
            <person name="Birren B."/>
        </authorList>
    </citation>
    <scope>NUCLEOTIDE SEQUENCE</scope>
    <source>
        <strain evidence="1">R3-111a-1</strain>
    </source>
</reference>
<reference evidence="1" key="3">
    <citation type="submission" date="2010-09" db="EMBL/GenBank/DDBJ databases">
        <title>Annotation of Gaeumannomyces graminis var. tritici R3-111a-1.</title>
        <authorList>
            <consortium name="The Broad Institute Genome Sequencing Platform"/>
            <person name="Ma L.-J."/>
            <person name="Dead R."/>
            <person name="Young S.K."/>
            <person name="Zeng Q."/>
            <person name="Gargeya S."/>
            <person name="Fitzgerald M."/>
            <person name="Haas B."/>
            <person name="Abouelleil A."/>
            <person name="Alvarado L."/>
            <person name="Arachchi H.M."/>
            <person name="Berlin A."/>
            <person name="Brown A."/>
            <person name="Chapman S.B."/>
            <person name="Chen Z."/>
            <person name="Dunbar C."/>
            <person name="Freedman E."/>
            <person name="Gearin G."/>
            <person name="Gellesch M."/>
            <person name="Goldberg J."/>
            <person name="Griggs A."/>
            <person name="Gujja S."/>
            <person name="Heiman D."/>
            <person name="Howarth C."/>
            <person name="Larson L."/>
            <person name="Lui A."/>
            <person name="MacDonald P.J.P."/>
            <person name="Mehta T."/>
            <person name="Montmayeur A."/>
            <person name="Murphy C."/>
            <person name="Neiman D."/>
            <person name="Pearson M."/>
            <person name="Priest M."/>
            <person name="Roberts A."/>
            <person name="Saif S."/>
            <person name="Shea T."/>
            <person name="Shenoy N."/>
            <person name="Sisk P."/>
            <person name="Stolte C."/>
            <person name="Sykes S."/>
            <person name="Yandava C."/>
            <person name="Wortman J."/>
            <person name="Nusbaum C."/>
            <person name="Birren B."/>
        </authorList>
    </citation>
    <scope>NUCLEOTIDE SEQUENCE</scope>
    <source>
        <strain evidence="1">R3-111a-1</strain>
    </source>
</reference>
<reference evidence="2" key="4">
    <citation type="journal article" date="2015" name="G3 (Bethesda)">
        <title>Genome sequences of three phytopathogenic species of the Magnaporthaceae family of fungi.</title>
        <authorList>
            <person name="Okagaki L.H."/>
            <person name="Nunes C.C."/>
            <person name="Sailsbery J."/>
            <person name="Clay B."/>
            <person name="Brown D."/>
            <person name="John T."/>
            <person name="Oh Y."/>
            <person name="Young N."/>
            <person name="Fitzgerald M."/>
            <person name="Haas B.J."/>
            <person name="Zeng Q."/>
            <person name="Young S."/>
            <person name="Adiconis X."/>
            <person name="Fan L."/>
            <person name="Levin J.Z."/>
            <person name="Mitchell T.K."/>
            <person name="Okubara P.A."/>
            <person name="Farman M.L."/>
            <person name="Kohn L.M."/>
            <person name="Birren B."/>
            <person name="Ma L.-J."/>
            <person name="Dean R.A."/>
        </authorList>
    </citation>
    <scope>NUCLEOTIDE SEQUENCE</scope>
    <source>
        <strain evidence="2">R3-111a-1</strain>
    </source>
</reference>
<evidence type="ECO:0000313" key="1">
    <source>
        <dbReference type="EMBL" id="EJT75596.1"/>
    </source>
</evidence>
<dbReference type="VEuPathDB" id="FungiDB:GGTG_05529"/>
<reference evidence="3" key="1">
    <citation type="submission" date="2010-07" db="EMBL/GenBank/DDBJ databases">
        <title>The genome sequence of Gaeumannomyces graminis var. tritici strain R3-111a-1.</title>
        <authorList>
            <consortium name="The Broad Institute Genome Sequencing Platform"/>
            <person name="Ma L.-J."/>
            <person name="Dead R."/>
            <person name="Young S."/>
            <person name="Zeng Q."/>
            <person name="Koehrsen M."/>
            <person name="Alvarado L."/>
            <person name="Berlin A."/>
            <person name="Chapman S.B."/>
            <person name="Chen Z."/>
            <person name="Freedman E."/>
            <person name="Gellesch M."/>
            <person name="Goldberg J."/>
            <person name="Griggs A."/>
            <person name="Gujja S."/>
            <person name="Heilman E.R."/>
            <person name="Heiman D."/>
            <person name="Hepburn T."/>
            <person name="Howarth C."/>
            <person name="Jen D."/>
            <person name="Larson L."/>
            <person name="Mehta T."/>
            <person name="Neiman D."/>
            <person name="Pearson M."/>
            <person name="Roberts A."/>
            <person name="Saif S."/>
            <person name="Shea T."/>
            <person name="Shenoy N."/>
            <person name="Sisk P."/>
            <person name="Stolte C."/>
            <person name="Sykes S."/>
            <person name="Walk T."/>
            <person name="White J."/>
            <person name="Yandava C."/>
            <person name="Haas B."/>
            <person name="Nusbaum C."/>
            <person name="Birren B."/>
        </authorList>
    </citation>
    <scope>NUCLEOTIDE SEQUENCE [LARGE SCALE GENOMIC DNA]</scope>
    <source>
        <strain evidence="3">R3-111a-1</strain>
    </source>
</reference>
<organism evidence="1">
    <name type="scientific">Gaeumannomyces tritici (strain R3-111a-1)</name>
    <name type="common">Wheat and barley take-all root rot fungus</name>
    <name type="synonym">Gaeumannomyces graminis var. tritici</name>
    <dbReference type="NCBI Taxonomy" id="644352"/>
    <lineage>
        <taxon>Eukaryota</taxon>
        <taxon>Fungi</taxon>
        <taxon>Dikarya</taxon>
        <taxon>Ascomycota</taxon>
        <taxon>Pezizomycotina</taxon>
        <taxon>Sordariomycetes</taxon>
        <taxon>Sordariomycetidae</taxon>
        <taxon>Magnaporthales</taxon>
        <taxon>Magnaporthaceae</taxon>
        <taxon>Gaeumannomyces</taxon>
    </lineage>
</organism>
<dbReference type="AlphaFoldDB" id="J3NW64"/>
<dbReference type="HOGENOM" id="CLU_1503537_0_0_1"/>
<sequence>MVKNILRGTQHLVGKGLSHGLLDRPSSIGAVQPGPWRLPAFILNNFHCERKHGPDEDMDQVAKGELRAVIRLLKAFAYEKWLPLGAIEYAVETLQKIDEVEWDGWDGCAPAEKLGRAADRFAEAESGARLAIDSEIMPQRPMTFETLQEAQEEARLHGPRWELVLVDPETFQILFLGDD</sequence>
<dbReference type="EnsemblFungi" id="EJT75596">
    <property type="protein sequence ID" value="EJT75596"/>
    <property type="gene ID" value="GGTG_05529"/>
</dbReference>
<evidence type="ECO:0000313" key="2">
    <source>
        <dbReference type="EnsemblFungi" id="EJT75596"/>
    </source>
</evidence>
<evidence type="ECO:0000313" key="3">
    <source>
        <dbReference type="Proteomes" id="UP000006039"/>
    </source>
</evidence>
<accession>J3NW64</accession>
<keyword evidence="3" id="KW-1185">Reference proteome</keyword>
<name>J3NW64_GAET3</name>
<protein>
    <submittedName>
        <fullName evidence="1 2">Uncharacterized protein</fullName>
    </submittedName>
</protein>
<dbReference type="EMBL" id="GL385397">
    <property type="protein sequence ID" value="EJT75596.1"/>
    <property type="molecule type" value="Genomic_DNA"/>
</dbReference>
<dbReference type="Proteomes" id="UP000006039">
    <property type="component" value="Unassembled WGS sequence"/>
</dbReference>
<reference evidence="2" key="5">
    <citation type="submission" date="2018-04" db="UniProtKB">
        <authorList>
            <consortium name="EnsemblFungi"/>
        </authorList>
    </citation>
    <scope>IDENTIFICATION</scope>
    <source>
        <strain evidence="2">R3-111a-1</strain>
    </source>
</reference>
<proteinExistence type="predicted"/>
<dbReference type="RefSeq" id="XP_009221596.1">
    <property type="nucleotide sequence ID" value="XM_009223332.1"/>
</dbReference>
<dbReference type="eggNOG" id="ENOG502RNC9">
    <property type="taxonomic scope" value="Eukaryota"/>
</dbReference>